<evidence type="ECO:0000313" key="7">
    <source>
        <dbReference type="EMBL" id="KPJ72632.1"/>
    </source>
</evidence>
<dbReference type="PANTHER" id="PTHR30250:SF11">
    <property type="entry name" value="O-ANTIGEN TRANSPORTER-RELATED"/>
    <property type="match status" value="1"/>
</dbReference>
<evidence type="ECO:0008006" key="9">
    <source>
        <dbReference type="Google" id="ProtNLM"/>
    </source>
</evidence>
<feature type="transmembrane region" description="Helical" evidence="6">
    <location>
        <begin position="184"/>
        <end position="205"/>
    </location>
</feature>
<feature type="transmembrane region" description="Helical" evidence="6">
    <location>
        <begin position="225"/>
        <end position="242"/>
    </location>
</feature>
<keyword evidence="3 6" id="KW-0812">Transmembrane</keyword>
<feature type="transmembrane region" description="Helical" evidence="6">
    <location>
        <begin position="87"/>
        <end position="109"/>
    </location>
</feature>
<reference evidence="7 8" key="1">
    <citation type="journal article" date="2015" name="Microbiome">
        <title>Genomic resolution of linkages in carbon, nitrogen, and sulfur cycling among widespread estuary sediment bacteria.</title>
        <authorList>
            <person name="Baker B.J."/>
            <person name="Lazar C.S."/>
            <person name="Teske A.P."/>
            <person name="Dick G.J."/>
        </authorList>
    </citation>
    <scope>NUCLEOTIDE SEQUENCE [LARGE SCALE GENOMIC DNA]</scope>
    <source>
        <strain evidence="7">DG_78</strain>
    </source>
</reference>
<feature type="transmembrane region" description="Helical" evidence="6">
    <location>
        <begin position="48"/>
        <end position="67"/>
    </location>
</feature>
<evidence type="ECO:0000256" key="5">
    <source>
        <dbReference type="ARBA" id="ARBA00023136"/>
    </source>
</evidence>
<dbReference type="Pfam" id="PF01943">
    <property type="entry name" value="Polysacc_synt"/>
    <property type="match status" value="1"/>
</dbReference>
<evidence type="ECO:0000256" key="3">
    <source>
        <dbReference type="ARBA" id="ARBA00022692"/>
    </source>
</evidence>
<organism evidence="7 8">
    <name type="scientific">candidate division TA06 bacterium DG_78</name>
    <dbReference type="NCBI Taxonomy" id="1703772"/>
    <lineage>
        <taxon>Bacteria</taxon>
        <taxon>Bacteria division TA06</taxon>
    </lineage>
</organism>
<accession>A0A0S7YD15</accession>
<keyword evidence="5 6" id="KW-0472">Membrane</keyword>
<comment type="subcellular location">
    <subcellularLocation>
        <location evidence="1">Cell membrane</location>
        <topology evidence="1">Multi-pass membrane protein</topology>
    </subcellularLocation>
</comment>
<feature type="transmembrane region" description="Helical" evidence="6">
    <location>
        <begin position="20"/>
        <end position="42"/>
    </location>
</feature>
<evidence type="ECO:0000256" key="4">
    <source>
        <dbReference type="ARBA" id="ARBA00022989"/>
    </source>
</evidence>
<dbReference type="AlphaFoldDB" id="A0A0S7YD15"/>
<gene>
    <name evidence="7" type="ORF">AMJ52_05775</name>
</gene>
<dbReference type="InterPro" id="IPR002797">
    <property type="entry name" value="Polysacc_synth"/>
</dbReference>
<evidence type="ECO:0000256" key="2">
    <source>
        <dbReference type="ARBA" id="ARBA00022475"/>
    </source>
</evidence>
<keyword evidence="2" id="KW-1003">Cell membrane</keyword>
<evidence type="ECO:0000256" key="6">
    <source>
        <dbReference type="SAM" id="Phobius"/>
    </source>
</evidence>
<evidence type="ECO:0000256" key="1">
    <source>
        <dbReference type="ARBA" id="ARBA00004651"/>
    </source>
</evidence>
<name>A0A0S7YD15_UNCT6</name>
<protein>
    <recommendedName>
        <fullName evidence="9">Polysaccharide biosynthesis protein C-terminal domain-containing protein</fullName>
    </recommendedName>
</protein>
<feature type="transmembrane region" description="Helical" evidence="6">
    <location>
        <begin position="159"/>
        <end position="178"/>
    </location>
</feature>
<dbReference type="Proteomes" id="UP000051012">
    <property type="component" value="Unassembled WGS sequence"/>
</dbReference>
<dbReference type="PANTHER" id="PTHR30250">
    <property type="entry name" value="PST FAMILY PREDICTED COLANIC ACID TRANSPORTER"/>
    <property type="match status" value="1"/>
</dbReference>
<comment type="caution">
    <text evidence="7">The sequence shown here is derived from an EMBL/GenBank/DDBJ whole genome shotgun (WGS) entry which is preliminary data.</text>
</comment>
<proteinExistence type="predicted"/>
<sequence length="293" mass="32996">MFDNFVLLKRGFLKNATFIAVARGVVKIKGLLMAPLIISALGKEGYGVWIQAFVTITLVSSLAEMNLHGALVRFGAGKKDKKELTTIFYQILSLGLVFSLISGVLIILFAKPLAIGVLKSPPTEKLLKIGAALVVFLVGEKICHQLFRAQEQFKKYAGITLVVAVLEIIGVFLGLRIIQDPIAVLVGVSVANLIVVITLLCFIFARFDIRLFRWEHAKVKQFMKLAVPTLPTLLSSWIFTYVDRYFLSFYRDAGEVGEQCSFHLYRDYGMRRKFLNLKRFCVRLSYSISVWVF</sequence>
<dbReference type="EMBL" id="LJNI01000065">
    <property type="protein sequence ID" value="KPJ72632.1"/>
    <property type="molecule type" value="Genomic_DNA"/>
</dbReference>
<evidence type="ECO:0000313" key="8">
    <source>
        <dbReference type="Proteomes" id="UP000051012"/>
    </source>
</evidence>
<dbReference type="InterPro" id="IPR050833">
    <property type="entry name" value="Poly_Biosynth_Transport"/>
</dbReference>
<keyword evidence="4 6" id="KW-1133">Transmembrane helix</keyword>
<dbReference type="GO" id="GO:0005886">
    <property type="term" value="C:plasma membrane"/>
    <property type="evidence" value="ECO:0007669"/>
    <property type="project" value="UniProtKB-SubCell"/>
</dbReference>